<dbReference type="InterPro" id="IPR036259">
    <property type="entry name" value="MFS_trans_sf"/>
</dbReference>
<dbReference type="AlphaFoldDB" id="T1AGQ5"/>
<dbReference type="SUPFAM" id="SSF103473">
    <property type="entry name" value="MFS general substrate transporter"/>
    <property type="match status" value="1"/>
</dbReference>
<dbReference type="Gene3D" id="1.20.1250.20">
    <property type="entry name" value="MFS general substrate transporter like domains"/>
    <property type="match status" value="1"/>
</dbReference>
<organism evidence="3">
    <name type="scientific">mine drainage metagenome</name>
    <dbReference type="NCBI Taxonomy" id="410659"/>
    <lineage>
        <taxon>unclassified sequences</taxon>
        <taxon>metagenomes</taxon>
        <taxon>ecological metagenomes</taxon>
    </lineage>
</organism>
<keyword evidence="2" id="KW-1133">Transmembrane helix</keyword>
<keyword evidence="2" id="KW-0472">Membrane</keyword>
<feature type="non-terminal residue" evidence="3">
    <location>
        <position position="166"/>
    </location>
</feature>
<proteinExistence type="predicted"/>
<keyword evidence="2" id="KW-0812">Transmembrane</keyword>
<accession>T1AGQ5</accession>
<feature type="non-terminal residue" evidence="3">
    <location>
        <position position="1"/>
    </location>
</feature>
<dbReference type="EMBL" id="AUZZ01002572">
    <property type="protein sequence ID" value="EQD59671.1"/>
    <property type="molecule type" value="Genomic_DNA"/>
</dbReference>
<evidence type="ECO:0000256" key="1">
    <source>
        <dbReference type="SAM" id="MobiDB-lite"/>
    </source>
</evidence>
<reference evidence="3" key="2">
    <citation type="journal article" date="2014" name="ISME J.">
        <title>Microbial stratification in low pH oxic and suboxic macroscopic growths along an acid mine drainage.</title>
        <authorList>
            <person name="Mendez-Garcia C."/>
            <person name="Mesa V."/>
            <person name="Sprenger R.R."/>
            <person name="Richter M."/>
            <person name="Diez M.S."/>
            <person name="Solano J."/>
            <person name="Bargiela R."/>
            <person name="Golyshina O.V."/>
            <person name="Manteca A."/>
            <person name="Ramos J.L."/>
            <person name="Gallego J.R."/>
            <person name="Llorente I."/>
            <person name="Martins Dos Santos V.A."/>
            <person name="Jensen O.N."/>
            <person name="Pelaez A.I."/>
            <person name="Sanchez J."/>
            <person name="Ferrer M."/>
        </authorList>
    </citation>
    <scope>NUCLEOTIDE SEQUENCE</scope>
</reference>
<evidence type="ECO:0000313" key="3">
    <source>
        <dbReference type="EMBL" id="EQD59671.1"/>
    </source>
</evidence>
<reference evidence="3" key="1">
    <citation type="submission" date="2013-08" db="EMBL/GenBank/DDBJ databases">
        <authorList>
            <person name="Mendez C."/>
            <person name="Richter M."/>
            <person name="Ferrer M."/>
            <person name="Sanchez J."/>
        </authorList>
    </citation>
    <scope>NUCLEOTIDE SEQUENCE</scope>
</reference>
<comment type="caution">
    <text evidence="3">The sequence shown here is derived from an EMBL/GenBank/DDBJ whole genome shotgun (WGS) entry which is preliminary data.</text>
</comment>
<name>T1AGQ5_9ZZZZ</name>
<gene>
    <name evidence="3" type="ORF">B2A_03865</name>
</gene>
<feature type="region of interest" description="Disordered" evidence="1">
    <location>
        <begin position="51"/>
        <end position="74"/>
    </location>
</feature>
<evidence type="ECO:0000256" key="2">
    <source>
        <dbReference type="SAM" id="Phobius"/>
    </source>
</evidence>
<evidence type="ECO:0008006" key="4">
    <source>
        <dbReference type="Google" id="ProtNLM"/>
    </source>
</evidence>
<feature type="transmembrane region" description="Helical" evidence="2">
    <location>
        <begin position="96"/>
        <end position="120"/>
    </location>
</feature>
<protein>
    <recommendedName>
        <fullName evidence="4">Major facilitator superfamily MFS_1</fullName>
    </recommendedName>
</protein>
<dbReference type="PANTHER" id="PTHR23520">
    <property type="entry name" value="TRANSPORTER, PUTATIVE (AFU_ORTHOLOGUE AFUA_3G04000)-RELATED"/>
    <property type="match status" value="1"/>
</dbReference>
<sequence>CTSTAASFCWQAGIPLDAGPGGGWRAPGWRCSAHSVGPGGAGVRLWARRPAAGHHPRPSGVDRPAGRGGAGRRSGGFGLSSVAVARAGDRIGRRRMYLILCLLLGASGVIFAYATSWWLFTVAALTGTVSTEVIASGPLASLDQAMLAGEPDRARRLGAFGRYNAV</sequence>
<dbReference type="PANTHER" id="PTHR23520:SF5">
    <property type="entry name" value="TRANSPORTER, PUTATIVE (AFU_ORTHOLOGUE AFUA_3G04000)-RELATED"/>
    <property type="match status" value="1"/>
</dbReference>